<name>A0A1Q5T744_9BACL</name>
<proteinExistence type="predicted"/>
<sequence>MERRAGAKVGRLSPQAALTFYIGAFFGSLIGKFKFFVDGDKKSAAWAPDSFTGCSIVSV</sequence>
<keyword evidence="1" id="KW-0472">Membrane</keyword>
<evidence type="ECO:0000313" key="3">
    <source>
        <dbReference type="Proteomes" id="UP000186030"/>
    </source>
</evidence>
<reference evidence="3" key="2">
    <citation type="submission" date="2017-01" db="EMBL/GenBank/DDBJ databases">
        <title>Genome sequencing and annotation of Geobacillus sp. 1017, a Hydrocarbon-Oxidizing Thermophilic Bacterium Isolated from a Heavy Oil Reservoir (China).</title>
        <authorList>
            <person name="Kadnikov V.V."/>
            <person name="Mardanov A.V."/>
            <person name="Poltaraus A.B."/>
            <person name="Sokolova D.S."/>
            <person name="Semenova E.M."/>
            <person name="Ravin N.V."/>
            <person name="Tourova T.P."/>
            <person name="Nazina T.N."/>
        </authorList>
    </citation>
    <scope>NUCLEOTIDE SEQUENCE [LARGE SCALE GENOMIC DNA]</scope>
    <source>
        <strain evidence="3">1017</strain>
    </source>
</reference>
<evidence type="ECO:0000313" key="2">
    <source>
        <dbReference type="EMBL" id="OKO96054.1"/>
    </source>
</evidence>
<gene>
    <name evidence="2" type="ORF">BRO54_0684</name>
</gene>
<dbReference type="AlphaFoldDB" id="A0A1Q5T744"/>
<comment type="caution">
    <text evidence="2">The sequence shown here is derived from an EMBL/GenBank/DDBJ whole genome shotgun (WGS) entry which is preliminary data.</text>
</comment>
<keyword evidence="1" id="KW-1133">Transmembrane helix</keyword>
<dbReference type="EMBL" id="MQMG01000005">
    <property type="protein sequence ID" value="OKO96054.1"/>
    <property type="molecule type" value="Genomic_DNA"/>
</dbReference>
<dbReference type="Proteomes" id="UP000186030">
    <property type="component" value="Unassembled WGS sequence"/>
</dbReference>
<reference evidence="2 3" key="1">
    <citation type="submission" date="2016-11" db="EMBL/GenBank/DDBJ databases">
        <authorList>
            <person name="Kadnikov V."/>
            <person name="Nazina T."/>
        </authorList>
    </citation>
    <scope>NUCLEOTIDE SEQUENCE [LARGE SCALE GENOMIC DNA]</scope>
    <source>
        <strain evidence="2 3">1017</strain>
    </source>
</reference>
<accession>A0A1Q5T744</accession>
<keyword evidence="1" id="KW-0812">Transmembrane</keyword>
<organism evidence="2 3">
    <name type="scientific">Geobacillus proteiniphilus</name>
    <dbReference type="NCBI Taxonomy" id="860353"/>
    <lineage>
        <taxon>Bacteria</taxon>
        <taxon>Bacillati</taxon>
        <taxon>Bacillota</taxon>
        <taxon>Bacilli</taxon>
        <taxon>Bacillales</taxon>
        <taxon>Anoxybacillaceae</taxon>
        <taxon>Geobacillus</taxon>
    </lineage>
</organism>
<protein>
    <submittedName>
        <fullName evidence="2">Uncharacterized protein</fullName>
    </submittedName>
</protein>
<evidence type="ECO:0000256" key="1">
    <source>
        <dbReference type="SAM" id="Phobius"/>
    </source>
</evidence>
<feature type="transmembrane region" description="Helical" evidence="1">
    <location>
        <begin position="12"/>
        <end position="31"/>
    </location>
</feature>